<keyword evidence="2 3" id="KW-0862">Zinc</keyword>
<dbReference type="EC" id="5.3.1.8" evidence="6"/>
<gene>
    <name evidence="6" type="ORF">AVDCRST_MAG64-4180</name>
</gene>
<reference evidence="6" key="1">
    <citation type="submission" date="2020-02" db="EMBL/GenBank/DDBJ databases">
        <authorList>
            <person name="Meier V. D."/>
        </authorList>
    </citation>
    <scope>NUCLEOTIDE SEQUENCE</scope>
    <source>
        <strain evidence="6">AVDCRST_MAG64</strain>
    </source>
</reference>
<dbReference type="PANTHER" id="PTHR42742:SF3">
    <property type="entry name" value="FRUCTOKINASE"/>
    <property type="match status" value="1"/>
</dbReference>
<dbReference type="InterPro" id="IPR051804">
    <property type="entry name" value="Carb_Metab_Reg_Kinase/Isom"/>
</dbReference>
<evidence type="ECO:0000256" key="4">
    <source>
        <dbReference type="PIRSR" id="PIRSR036894-2"/>
    </source>
</evidence>
<keyword evidence="6" id="KW-0413">Isomerase</keyword>
<proteinExistence type="predicted"/>
<evidence type="ECO:0000256" key="2">
    <source>
        <dbReference type="ARBA" id="ARBA00022833"/>
    </source>
</evidence>
<dbReference type="GO" id="GO:0008270">
    <property type="term" value="F:zinc ion binding"/>
    <property type="evidence" value="ECO:0007669"/>
    <property type="project" value="InterPro"/>
</dbReference>
<dbReference type="PIRSF" id="PIRSF036894">
    <property type="entry name" value="PMI_Firm_short"/>
    <property type="match status" value="1"/>
</dbReference>
<feature type="binding site" evidence="3">
    <location>
        <position position="134"/>
    </location>
    <ligand>
        <name>Zn(2+)</name>
        <dbReference type="ChEBI" id="CHEBI:29105"/>
    </ligand>
</feature>
<feature type="domain" description="Phosphomannose isomerase type I catalytic" evidence="5">
    <location>
        <begin position="7"/>
        <end position="124"/>
    </location>
</feature>
<sequence>MDLYPLKFKPRLVEKIWGGQKLQTVLGKPLPPGKPIGESWELYDFPPGVVEKSGGWVSAEVANGPLAGRSLHALLAEFGADVHGDVPLLPVAGSAVGQFPILIKFLDAREDLSVQVHPTEAYARSHPGAYLKTEAWYVVQSDAGSRILKGLKPGVGREPFERAIKDGSVEALITAIPVRDGQCHFLPSGTVHALGAGALVAEVQTPSDTTYRVFDFDRVEPATGKPRQLHVAEALDCIDFGGAAAPEQPRSHVAGMFTTVSRLVTCPYFKLEKVRFTEGVEEPVPYDEPVVWMMLQGEAEVRTKGGGATRFARGDTLLLPAAMREPVIKTLSDCAWLEVTFPTEVELH</sequence>
<accession>A0A6J4QCW7</accession>
<keyword evidence="1 3" id="KW-0479">Metal-binding</keyword>
<dbReference type="GO" id="GO:0005975">
    <property type="term" value="P:carbohydrate metabolic process"/>
    <property type="evidence" value="ECO:0007669"/>
    <property type="project" value="InterPro"/>
</dbReference>
<evidence type="ECO:0000256" key="1">
    <source>
        <dbReference type="ARBA" id="ARBA00022723"/>
    </source>
</evidence>
<dbReference type="InterPro" id="IPR046457">
    <property type="entry name" value="PMI_typeI_cat"/>
</dbReference>
<dbReference type="SUPFAM" id="SSF51182">
    <property type="entry name" value="RmlC-like cupins"/>
    <property type="match status" value="1"/>
</dbReference>
<organism evidence="6">
    <name type="scientific">uncultured Phycisphaerae bacterium</name>
    <dbReference type="NCBI Taxonomy" id="904963"/>
    <lineage>
        <taxon>Bacteria</taxon>
        <taxon>Pseudomonadati</taxon>
        <taxon>Planctomycetota</taxon>
        <taxon>Phycisphaerae</taxon>
        <taxon>environmental samples</taxon>
    </lineage>
</organism>
<dbReference type="AlphaFoldDB" id="A0A6J4QCW7"/>
<evidence type="ECO:0000259" key="5">
    <source>
        <dbReference type="Pfam" id="PF20511"/>
    </source>
</evidence>
<feature type="binding site" evidence="3">
    <location>
        <position position="192"/>
    </location>
    <ligand>
        <name>Zn(2+)</name>
        <dbReference type="ChEBI" id="CHEBI:29105"/>
    </ligand>
</feature>
<protein>
    <submittedName>
        <fullName evidence="6">Mannose-6-phosphate isomerase</fullName>
        <ecNumber evidence="6">5.3.1.8</ecNumber>
    </submittedName>
</protein>
<evidence type="ECO:0000313" key="6">
    <source>
        <dbReference type="EMBL" id="CAA9441249.1"/>
    </source>
</evidence>
<dbReference type="PANTHER" id="PTHR42742">
    <property type="entry name" value="TRANSCRIPTIONAL REPRESSOR MPRA"/>
    <property type="match status" value="1"/>
</dbReference>
<feature type="active site" evidence="4">
    <location>
        <position position="212"/>
    </location>
</feature>
<comment type="cofactor">
    <cofactor evidence="3">
        <name>Zn(2+)</name>
        <dbReference type="ChEBI" id="CHEBI:29105"/>
    </cofactor>
    <text evidence="3">Binds 1 zinc ion per subunit.</text>
</comment>
<feature type="binding site" evidence="3">
    <location>
        <position position="117"/>
    </location>
    <ligand>
        <name>Zn(2+)</name>
        <dbReference type="ChEBI" id="CHEBI:29105"/>
    </ligand>
</feature>
<dbReference type="CDD" id="cd07010">
    <property type="entry name" value="cupin_PMI_type_I_N_bac"/>
    <property type="match status" value="1"/>
</dbReference>
<dbReference type="GO" id="GO:0004476">
    <property type="term" value="F:mannose-6-phosphate isomerase activity"/>
    <property type="evidence" value="ECO:0007669"/>
    <property type="project" value="UniProtKB-EC"/>
</dbReference>
<name>A0A6J4QCW7_9BACT</name>
<dbReference type="EMBL" id="CADCUQ010000971">
    <property type="protein sequence ID" value="CAA9441249.1"/>
    <property type="molecule type" value="Genomic_DNA"/>
</dbReference>
<evidence type="ECO:0000256" key="3">
    <source>
        <dbReference type="PIRSR" id="PIRSR036894-1"/>
    </source>
</evidence>
<dbReference type="InterPro" id="IPR014628">
    <property type="entry name" value="Man6P_isomerase_Firm_short"/>
</dbReference>
<dbReference type="InterPro" id="IPR014710">
    <property type="entry name" value="RmlC-like_jellyroll"/>
</dbReference>
<dbReference type="Gene3D" id="2.60.120.10">
    <property type="entry name" value="Jelly Rolls"/>
    <property type="match status" value="2"/>
</dbReference>
<dbReference type="InterPro" id="IPR011051">
    <property type="entry name" value="RmlC_Cupin_sf"/>
</dbReference>
<dbReference type="Pfam" id="PF20511">
    <property type="entry name" value="PMI_typeI_cat"/>
    <property type="match status" value="1"/>
</dbReference>